<feature type="domain" description="ARB-07466-like C-terminal" evidence="2">
    <location>
        <begin position="271"/>
        <end position="315"/>
    </location>
</feature>
<dbReference type="EMBL" id="BAAALD010000076">
    <property type="protein sequence ID" value="GAA1109412.1"/>
    <property type="molecule type" value="Genomic_DNA"/>
</dbReference>
<organism evidence="3 4">
    <name type="scientific">Kitasatospora arboriphila</name>
    <dbReference type="NCBI Taxonomy" id="258052"/>
    <lineage>
        <taxon>Bacteria</taxon>
        <taxon>Bacillati</taxon>
        <taxon>Actinomycetota</taxon>
        <taxon>Actinomycetes</taxon>
        <taxon>Kitasatosporales</taxon>
        <taxon>Streptomycetaceae</taxon>
        <taxon>Kitasatospora</taxon>
    </lineage>
</organism>
<protein>
    <submittedName>
        <fullName evidence="3">Heavy metal transporter</fullName>
    </submittedName>
</protein>
<evidence type="ECO:0000259" key="2">
    <source>
        <dbReference type="Pfam" id="PF26571"/>
    </source>
</evidence>
<dbReference type="Pfam" id="PF26571">
    <property type="entry name" value="VldE"/>
    <property type="match status" value="1"/>
</dbReference>
<keyword evidence="1" id="KW-0472">Membrane</keyword>
<proteinExistence type="predicted"/>
<dbReference type="InterPro" id="IPR058593">
    <property type="entry name" value="ARB_07466-like_C"/>
</dbReference>
<name>A0ABN1TZ73_9ACTN</name>
<sequence>MAEGGADGSTASGRRRRPRLLRRVLIGLVAVALVAGLVLYLNRDRLIVPPEGCRITTAAGTGTLDLAQAANASTIAAVAMSRGLPERAVTIALATAMQESKIHNLTGGDRDSIGLFQQRPSQGWGTAEQIKDPVYATNKFLDGLVKVPGYARMPLTDAAQQVQKSGFPQAYAKHESNAMLVTSALTGREPAALDCVVHDLAEPVAAVASASGSPSAAASPSGGPRPADVGEKVRREFGRMVAVSDAPKAPKDARAVLALSPQASASTDSGAEGQKQSGWAVAQWAVAHAQELGIGAVSYDGRVWRFDRPTDGWQAKGAEDRADRVLVTLGAP</sequence>
<dbReference type="RefSeq" id="WP_344626748.1">
    <property type="nucleotide sequence ID" value="NZ_BAAALD010000076.1"/>
</dbReference>
<keyword evidence="4" id="KW-1185">Reference proteome</keyword>
<evidence type="ECO:0000313" key="3">
    <source>
        <dbReference type="EMBL" id="GAA1109412.1"/>
    </source>
</evidence>
<keyword evidence="1" id="KW-0812">Transmembrane</keyword>
<gene>
    <name evidence="3" type="ORF">GCM10009663_58820</name>
</gene>
<keyword evidence="1" id="KW-1133">Transmembrane helix</keyword>
<reference evidence="3 4" key="1">
    <citation type="journal article" date="2019" name="Int. J. Syst. Evol. Microbiol.">
        <title>The Global Catalogue of Microorganisms (GCM) 10K type strain sequencing project: providing services to taxonomists for standard genome sequencing and annotation.</title>
        <authorList>
            <consortium name="The Broad Institute Genomics Platform"/>
            <consortium name="The Broad Institute Genome Sequencing Center for Infectious Disease"/>
            <person name="Wu L."/>
            <person name="Ma J."/>
        </authorList>
    </citation>
    <scope>NUCLEOTIDE SEQUENCE [LARGE SCALE GENOMIC DNA]</scope>
    <source>
        <strain evidence="3 4">JCM 13002</strain>
    </source>
</reference>
<evidence type="ECO:0000256" key="1">
    <source>
        <dbReference type="SAM" id="Phobius"/>
    </source>
</evidence>
<comment type="caution">
    <text evidence="3">The sequence shown here is derived from an EMBL/GenBank/DDBJ whole genome shotgun (WGS) entry which is preliminary data.</text>
</comment>
<dbReference type="Proteomes" id="UP001499987">
    <property type="component" value="Unassembled WGS sequence"/>
</dbReference>
<feature type="transmembrane region" description="Helical" evidence="1">
    <location>
        <begin position="20"/>
        <end position="41"/>
    </location>
</feature>
<evidence type="ECO:0000313" key="4">
    <source>
        <dbReference type="Proteomes" id="UP001499987"/>
    </source>
</evidence>
<accession>A0ABN1TZ73</accession>